<dbReference type="RefSeq" id="WP_054863504.1">
    <property type="nucleotide sequence ID" value="NZ_MWPH01000002.1"/>
</dbReference>
<comment type="caution">
    <text evidence="4">The sequence shown here is derived from an EMBL/GenBank/DDBJ whole genome shotgun (WGS) entry which is preliminary data.</text>
</comment>
<protein>
    <submittedName>
        <fullName evidence="4">DUF58 domain-containing protein</fullName>
    </submittedName>
</protein>
<feature type="domain" description="DUF58" evidence="3">
    <location>
        <begin position="198"/>
        <end position="315"/>
    </location>
</feature>
<evidence type="ECO:0000313" key="5">
    <source>
        <dbReference type="Proteomes" id="UP000196084"/>
    </source>
</evidence>
<evidence type="ECO:0000313" key="4">
    <source>
        <dbReference type="EMBL" id="OVE85162.1"/>
    </source>
</evidence>
<dbReference type="AlphaFoldDB" id="A0A202EA88"/>
<dbReference type="InterPro" id="IPR002881">
    <property type="entry name" value="DUF58"/>
</dbReference>
<feature type="region of interest" description="Disordered" evidence="1">
    <location>
        <begin position="168"/>
        <end position="191"/>
    </location>
</feature>
<name>A0A202EA88_9EURY</name>
<feature type="region of interest" description="Disordered" evidence="1">
    <location>
        <begin position="415"/>
        <end position="449"/>
    </location>
</feature>
<evidence type="ECO:0000256" key="1">
    <source>
        <dbReference type="SAM" id="MobiDB-lite"/>
    </source>
</evidence>
<dbReference type="PANTHER" id="PTHR34351:SF1">
    <property type="entry name" value="SLR1927 PROTEIN"/>
    <property type="match status" value="1"/>
</dbReference>
<dbReference type="EMBL" id="MWPH01000002">
    <property type="protein sequence ID" value="OVE85162.1"/>
    <property type="molecule type" value="Genomic_DNA"/>
</dbReference>
<feature type="compositionally biased region" description="Basic and acidic residues" evidence="1">
    <location>
        <begin position="489"/>
        <end position="501"/>
    </location>
</feature>
<keyword evidence="2" id="KW-0472">Membrane</keyword>
<accession>A0A202EA88</accession>
<feature type="transmembrane region" description="Helical" evidence="2">
    <location>
        <begin position="12"/>
        <end position="41"/>
    </location>
</feature>
<proteinExistence type="predicted"/>
<feature type="region of interest" description="Disordered" evidence="1">
    <location>
        <begin position="470"/>
        <end position="501"/>
    </location>
</feature>
<reference evidence="4 5" key="1">
    <citation type="submission" date="2017-02" db="EMBL/GenBank/DDBJ databases">
        <title>Natronthermophilus aegyptiacus gen. nov.,sp. nov., an aerobic, extremely halophilic alkalithermophilic archaeon isolated from the athalassohaline Wadi An Natrun, Egypt.</title>
        <authorList>
            <person name="Zhao B."/>
        </authorList>
    </citation>
    <scope>NUCLEOTIDE SEQUENCE [LARGE SCALE GENOMIC DNA]</scope>
    <source>
        <strain evidence="4 5">CGMCC 1.3597</strain>
    </source>
</reference>
<evidence type="ECO:0000259" key="3">
    <source>
        <dbReference type="Pfam" id="PF01882"/>
    </source>
</evidence>
<dbReference type="Pfam" id="PF01882">
    <property type="entry name" value="DUF58"/>
    <property type="match status" value="1"/>
</dbReference>
<sequence>MHLETRLRTCGALALALVGLAILFDSVVVLLGASALCGWLLARSLAFAAELERTLESLHVEQELERTTVRAGATVQHSVTATLATPSRLRLTLEATVPPTATLEGDVPTLALTPGMSAARVSQPLSWPVAGHYDFDGVTITATDGFFRKTISLEQDCSITVETSPAAPTQAKTAGTQFAAASDTSRSRLGTRGHPAYAREYVPGDSLEQIDWKATARLGTTYIREFETATSQPEHLIVDHRGADANTRTALQTAALSVVSRASRNRDPIGVLILGDDGLTASLDPTATDNGYRTVQNRLYELEAAPETQTTANTANCRLTADRARAHLANLGPPPTTDTTTREDDPFVSMLRPFYDEQVRGTDGNYRSVESLTEALRLRRSGPVTAQRTTLLSAGTHPADLHRAVSLARTHGDVTVGLATPSSSPQPRPSQIPADDRHAPAETGSPAGLETDIAHTDALEDAQFRRQLARQNGITVRSITTAHTEATTEAEHETITRGEHR</sequence>
<gene>
    <name evidence="4" type="ORF">B2G88_12545</name>
</gene>
<dbReference type="OrthoDB" id="3263at2157"/>
<keyword evidence="2" id="KW-1133">Transmembrane helix</keyword>
<keyword evidence="5" id="KW-1185">Reference proteome</keyword>
<keyword evidence="2" id="KW-0812">Transmembrane</keyword>
<evidence type="ECO:0000256" key="2">
    <source>
        <dbReference type="SAM" id="Phobius"/>
    </source>
</evidence>
<dbReference type="Proteomes" id="UP000196084">
    <property type="component" value="Unassembled WGS sequence"/>
</dbReference>
<dbReference type="PANTHER" id="PTHR34351">
    <property type="entry name" value="SLR1927 PROTEIN-RELATED"/>
    <property type="match status" value="1"/>
</dbReference>
<organism evidence="4 5">
    <name type="scientific">Natronolimnobius baerhuensis</name>
    <dbReference type="NCBI Taxonomy" id="253108"/>
    <lineage>
        <taxon>Archaea</taxon>
        <taxon>Methanobacteriati</taxon>
        <taxon>Methanobacteriota</taxon>
        <taxon>Stenosarchaea group</taxon>
        <taxon>Halobacteria</taxon>
        <taxon>Halobacteriales</taxon>
        <taxon>Natrialbaceae</taxon>
        <taxon>Natronolimnobius</taxon>
    </lineage>
</organism>